<accession>A0AAP0C1W5</accession>
<proteinExistence type="predicted"/>
<evidence type="ECO:0000259" key="2">
    <source>
        <dbReference type="Pfam" id="PF07727"/>
    </source>
</evidence>
<evidence type="ECO:0000313" key="4">
    <source>
        <dbReference type="Proteomes" id="UP001418222"/>
    </source>
</evidence>
<gene>
    <name evidence="3" type="ORF">KSP39_PZI000375</name>
</gene>
<keyword evidence="4" id="KW-1185">Reference proteome</keyword>
<organism evidence="3 4">
    <name type="scientific">Platanthera zijinensis</name>
    <dbReference type="NCBI Taxonomy" id="2320716"/>
    <lineage>
        <taxon>Eukaryota</taxon>
        <taxon>Viridiplantae</taxon>
        <taxon>Streptophyta</taxon>
        <taxon>Embryophyta</taxon>
        <taxon>Tracheophyta</taxon>
        <taxon>Spermatophyta</taxon>
        <taxon>Magnoliopsida</taxon>
        <taxon>Liliopsida</taxon>
        <taxon>Asparagales</taxon>
        <taxon>Orchidaceae</taxon>
        <taxon>Orchidoideae</taxon>
        <taxon>Orchideae</taxon>
        <taxon>Orchidinae</taxon>
        <taxon>Platanthera</taxon>
    </lineage>
</organism>
<dbReference type="AlphaFoldDB" id="A0AAP0C1W5"/>
<dbReference type="InterPro" id="IPR013103">
    <property type="entry name" value="RVT_2"/>
</dbReference>
<sequence length="200" mass="22494">MVRADDVEETVEPEPAQGVDILPDHDITTNGEPGVAEDIAEDVLASAPEPALQRSDRARHPSTRYSASEFILLIDAGEPESYVEAVESTEKSQWMVAMQEEMQSLQKNHTYDLVRLPKGKKALKNRWIFRVKQGDSSTPPRYKARLVVKGFGQRQGVDFDEIFSPVVKMSSIRVVLGLAARQDLEIEQMDVKDRLSAWRS</sequence>
<feature type="region of interest" description="Disordered" evidence="1">
    <location>
        <begin position="1"/>
        <end position="34"/>
    </location>
</feature>
<comment type="caution">
    <text evidence="3">The sequence shown here is derived from an EMBL/GenBank/DDBJ whole genome shotgun (WGS) entry which is preliminary data.</text>
</comment>
<feature type="domain" description="Reverse transcriptase Ty1/copia-type" evidence="2">
    <location>
        <begin position="108"/>
        <end position="192"/>
    </location>
</feature>
<dbReference type="EMBL" id="JBBWWQ010000001">
    <property type="protein sequence ID" value="KAK8957981.1"/>
    <property type="molecule type" value="Genomic_DNA"/>
</dbReference>
<feature type="compositionally biased region" description="Acidic residues" evidence="1">
    <location>
        <begin position="1"/>
        <end position="12"/>
    </location>
</feature>
<evidence type="ECO:0000313" key="3">
    <source>
        <dbReference type="EMBL" id="KAK8957981.1"/>
    </source>
</evidence>
<protein>
    <recommendedName>
        <fullName evidence="2">Reverse transcriptase Ty1/copia-type domain-containing protein</fullName>
    </recommendedName>
</protein>
<name>A0AAP0C1W5_9ASPA</name>
<dbReference type="Proteomes" id="UP001418222">
    <property type="component" value="Unassembled WGS sequence"/>
</dbReference>
<reference evidence="3 4" key="1">
    <citation type="journal article" date="2022" name="Nat. Plants">
        <title>Genomes of leafy and leafless Platanthera orchids illuminate the evolution of mycoheterotrophy.</title>
        <authorList>
            <person name="Li M.H."/>
            <person name="Liu K.W."/>
            <person name="Li Z."/>
            <person name="Lu H.C."/>
            <person name="Ye Q.L."/>
            <person name="Zhang D."/>
            <person name="Wang J.Y."/>
            <person name="Li Y.F."/>
            <person name="Zhong Z.M."/>
            <person name="Liu X."/>
            <person name="Yu X."/>
            <person name="Liu D.K."/>
            <person name="Tu X.D."/>
            <person name="Liu B."/>
            <person name="Hao Y."/>
            <person name="Liao X.Y."/>
            <person name="Jiang Y.T."/>
            <person name="Sun W.H."/>
            <person name="Chen J."/>
            <person name="Chen Y.Q."/>
            <person name="Ai Y."/>
            <person name="Zhai J.W."/>
            <person name="Wu S.S."/>
            <person name="Zhou Z."/>
            <person name="Hsiao Y.Y."/>
            <person name="Wu W.L."/>
            <person name="Chen Y.Y."/>
            <person name="Lin Y.F."/>
            <person name="Hsu J.L."/>
            <person name="Li C.Y."/>
            <person name="Wang Z.W."/>
            <person name="Zhao X."/>
            <person name="Zhong W.Y."/>
            <person name="Ma X.K."/>
            <person name="Ma L."/>
            <person name="Huang J."/>
            <person name="Chen G.Z."/>
            <person name="Huang M.Z."/>
            <person name="Huang L."/>
            <person name="Peng D.H."/>
            <person name="Luo Y.B."/>
            <person name="Zou S.Q."/>
            <person name="Chen S.P."/>
            <person name="Lan S."/>
            <person name="Tsai W.C."/>
            <person name="Van de Peer Y."/>
            <person name="Liu Z.J."/>
        </authorList>
    </citation>
    <scope>NUCLEOTIDE SEQUENCE [LARGE SCALE GENOMIC DNA]</scope>
    <source>
        <strain evidence="3">Lor287</strain>
    </source>
</reference>
<evidence type="ECO:0000256" key="1">
    <source>
        <dbReference type="SAM" id="MobiDB-lite"/>
    </source>
</evidence>
<dbReference type="Pfam" id="PF07727">
    <property type="entry name" value="RVT_2"/>
    <property type="match status" value="1"/>
</dbReference>